<reference evidence="1 2" key="1">
    <citation type="submission" date="2024-01" db="EMBL/GenBank/DDBJ databases">
        <title>The genomes of 5 underutilized Papilionoideae crops provide insights into root nodulation and disease resistanc.</title>
        <authorList>
            <person name="Jiang F."/>
        </authorList>
    </citation>
    <scope>NUCLEOTIDE SEQUENCE [LARGE SCALE GENOMIC DNA]</scope>
    <source>
        <strain evidence="1">LVBAO_FW01</strain>
        <tissue evidence="1">Leaves</tissue>
    </source>
</reference>
<evidence type="ECO:0000313" key="1">
    <source>
        <dbReference type="EMBL" id="KAK7305862.1"/>
    </source>
</evidence>
<organism evidence="1 2">
    <name type="scientific">Canavalia gladiata</name>
    <name type="common">Sword bean</name>
    <name type="synonym">Dolichos gladiatus</name>
    <dbReference type="NCBI Taxonomy" id="3824"/>
    <lineage>
        <taxon>Eukaryota</taxon>
        <taxon>Viridiplantae</taxon>
        <taxon>Streptophyta</taxon>
        <taxon>Embryophyta</taxon>
        <taxon>Tracheophyta</taxon>
        <taxon>Spermatophyta</taxon>
        <taxon>Magnoliopsida</taxon>
        <taxon>eudicotyledons</taxon>
        <taxon>Gunneridae</taxon>
        <taxon>Pentapetalae</taxon>
        <taxon>rosids</taxon>
        <taxon>fabids</taxon>
        <taxon>Fabales</taxon>
        <taxon>Fabaceae</taxon>
        <taxon>Papilionoideae</taxon>
        <taxon>50 kb inversion clade</taxon>
        <taxon>NPAAA clade</taxon>
        <taxon>indigoferoid/millettioid clade</taxon>
        <taxon>Phaseoleae</taxon>
        <taxon>Canavalia</taxon>
    </lineage>
</organism>
<keyword evidence="2" id="KW-1185">Reference proteome</keyword>
<dbReference type="AlphaFoldDB" id="A0AAN9JVF3"/>
<dbReference type="EMBL" id="JAYMYQ010000011">
    <property type="protein sequence ID" value="KAK7305862.1"/>
    <property type="molecule type" value="Genomic_DNA"/>
</dbReference>
<proteinExistence type="predicted"/>
<evidence type="ECO:0000313" key="2">
    <source>
        <dbReference type="Proteomes" id="UP001367508"/>
    </source>
</evidence>
<accession>A0AAN9JVF3</accession>
<protein>
    <submittedName>
        <fullName evidence="1">Uncharacterized protein</fullName>
    </submittedName>
</protein>
<name>A0AAN9JVF3_CANGL</name>
<gene>
    <name evidence="1" type="ORF">VNO77_43774</name>
</gene>
<sequence>MPGYQFVTYLKWNMRQKDFQLSWRLQLPQIMYLDLFSYTLPTGSRTYRSNTVTFTIAPIHKSKQAN</sequence>
<comment type="caution">
    <text evidence="1">The sequence shown here is derived from an EMBL/GenBank/DDBJ whole genome shotgun (WGS) entry which is preliminary data.</text>
</comment>
<dbReference type="Proteomes" id="UP001367508">
    <property type="component" value="Unassembled WGS sequence"/>
</dbReference>